<dbReference type="InterPro" id="IPR051011">
    <property type="entry name" value="Metal_resp_trans_reg"/>
</dbReference>
<organism evidence="5 6">
    <name type="scientific">Jonesia denitrificans (strain ATCC 14870 / DSM 20603 / BCRC 15368 / CIP 55.134 / JCM 11481 / NBRC 15587 / NCTC 10816 / Prevot 55134)</name>
    <name type="common">Listeria denitrificans</name>
    <dbReference type="NCBI Taxonomy" id="471856"/>
    <lineage>
        <taxon>Bacteria</taxon>
        <taxon>Bacillati</taxon>
        <taxon>Actinomycetota</taxon>
        <taxon>Actinomycetes</taxon>
        <taxon>Micrococcales</taxon>
        <taxon>Jonesiaceae</taxon>
        <taxon>Jonesia</taxon>
    </lineage>
</organism>
<name>C7R1S3_JONDD</name>
<dbReference type="NCBIfam" id="NF033788">
    <property type="entry name" value="HTH_metalloreg"/>
    <property type="match status" value="1"/>
</dbReference>
<dbReference type="InterPro" id="IPR036390">
    <property type="entry name" value="WH_DNA-bd_sf"/>
</dbReference>
<dbReference type="Proteomes" id="UP000000628">
    <property type="component" value="Chromosome"/>
</dbReference>
<dbReference type="GO" id="GO:0003677">
    <property type="term" value="F:DNA binding"/>
    <property type="evidence" value="ECO:0007669"/>
    <property type="project" value="UniProtKB-KW"/>
</dbReference>
<dbReference type="InterPro" id="IPR001845">
    <property type="entry name" value="HTH_ArsR_DNA-bd_dom"/>
</dbReference>
<evidence type="ECO:0000313" key="6">
    <source>
        <dbReference type="Proteomes" id="UP000000628"/>
    </source>
</evidence>
<feature type="domain" description="HTH arsR-type" evidence="4">
    <location>
        <begin position="21"/>
        <end position="114"/>
    </location>
</feature>
<evidence type="ECO:0000313" key="5">
    <source>
        <dbReference type="EMBL" id="ACV08391.1"/>
    </source>
</evidence>
<dbReference type="AlphaFoldDB" id="C7R1S3"/>
<dbReference type="Pfam" id="PF01022">
    <property type="entry name" value="HTH_5"/>
    <property type="match status" value="1"/>
</dbReference>
<dbReference type="HOGENOM" id="CLU_097806_3_2_11"/>
<keyword evidence="6" id="KW-1185">Reference proteome</keyword>
<dbReference type="CDD" id="cd00090">
    <property type="entry name" value="HTH_ARSR"/>
    <property type="match status" value="1"/>
</dbReference>
<dbReference type="STRING" id="471856.Jden_0727"/>
<keyword evidence="1" id="KW-0805">Transcription regulation</keyword>
<evidence type="ECO:0000256" key="2">
    <source>
        <dbReference type="ARBA" id="ARBA00023125"/>
    </source>
</evidence>
<dbReference type="OrthoDB" id="9798835at2"/>
<dbReference type="InterPro" id="IPR018334">
    <property type="entry name" value="ArsR_HTH"/>
</dbReference>
<dbReference type="PROSITE" id="PS50987">
    <property type="entry name" value="HTH_ARSR_2"/>
    <property type="match status" value="1"/>
</dbReference>
<gene>
    <name evidence="5" type="ordered locus">Jden_0727</name>
</gene>
<dbReference type="GO" id="GO:0003700">
    <property type="term" value="F:DNA-binding transcription factor activity"/>
    <property type="evidence" value="ECO:0007669"/>
    <property type="project" value="InterPro"/>
</dbReference>
<dbReference type="Gene3D" id="1.10.10.10">
    <property type="entry name" value="Winged helix-like DNA-binding domain superfamily/Winged helix DNA-binding domain"/>
    <property type="match status" value="1"/>
</dbReference>
<dbReference type="SMART" id="SM00418">
    <property type="entry name" value="HTH_ARSR"/>
    <property type="match status" value="1"/>
</dbReference>
<protein>
    <submittedName>
        <fullName evidence="5">Transcriptional regulator, ArsR family</fullName>
    </submittedName>
</protein>
<dbReference type="InterPro" id="IPR011991">
    <property type="entry name" value="ArsR-like_HTH"/>
</dbReference>
<dbReference type="eggNOG" id="COG0640">
    <property type="taxonomic scope" value="Bacteria"/>
</dbReference>
<dbReference type="SUPFAM" id="SSF46785">
    <property type="entry name" value="Winged helix' DNA-binding domain"/>
    <property type="match status" value="1"/>
</dbReference>
<accession>C7R1S3</accession>
<keyword evidence="3" id="KW-0804">Transcription</keyword>
<evidence type="ECO:0000256" key="1">
    <source>
        <dbReference type="ARBA" id="ARBA00023015"/>
    </source>
</evidence>
<evidence type="ECO:0000259" key="4">
    <source>
        <dbReference type="PROSITE" id="PS50987"/>
    </source>
</evidence>
<dbReference type="PROSITE" id="PS00846">
    <property type="entry name" value="HTH_ARSR_1"/>
    <property type="match status" value="1"/>
</dbReference>
<dbReference type="KEGG" id="jde:Jden_0727"/>
<dbReference type="PRINTS" id="PR00778">
    <property type="entry name" value="HTHARSR"/>
</dbReference>
<dbReference type="InterPro" id="IPR036388">
    <property type="entry name" value="WH-like_DNA-bd_sf"/>
</dbReference>
<proteinExistence type="predicted"/>
<sequence>MAQGYTRGQVYVDTMNDSKVLELSVDVVDQLAALADSVRLAIVQQLATYGTQCVCDLNTHAQVSPTKLSYHLKILKDAGLIRGTRRGRWIDYALVPGAFDEMAGILHQLGRATEKAALS</sequence>
<dbReference type="PANTHER" id="PTHR43132:SF2">
    <property type="entry name" value="ARSENICAL RESISTANCE OPERON REPRESSOR ARSR-RELATED"/>
    <property type="match status" value="1"/>
</dbReference>
<dbReference type="EMBL" id="CP001706">
    <property type="protein sequence ID" value="ACV08391.1"/>
    <property type="molecule type" value="Genomic_DNA"/>
</dbReference>
<dbReference type="PANTHER" id="PTHR43132">
    <property type="entry name" value="ARSENICAL RESISTANCE OPERON REPRESSOR ARSR-RELATED"/>
    <property type="match status" value="1"/>
</dbReference>
<reference evidence="5 6" key="1">
    <citation type="journal article" date="2009" name="Stand. Genomic Sci.">
        <title>Complete genome sequence of Jonesia denitrificans type strain (Prevot 55134).</title>
        <authorList>
            <person name="Pukall R."/>
            <person name="Gehrich-Schroter G."/>
            <person name="Lapidus A."/>
            <person name="Nolan M."/>
            <person name="Glavina Del Rio T."/>
            <person name="Lucas S."/>
            <person name="Chen F."/>
            <person name="Tice H."/>
            <person name="Pitluck S."/>
            <person name="Cheng J.F."/>
            <person name="Copeland A."/>
            <person name="Saunders E."/>
            <person name="Brettin T."/>
            <person name="Detter J.C."/>
            <person name="Bruce D."/>
            <person name="Goodwin L."/>
            <person name="Pati A."/>
            <person name="Ivanova N."/>
            <person name="Mavromatis K."/>
            <person name="Ovchinnikova G."/>
            <person name="Chen A."/>
            <person name="Palaniappan K."/>
            <person name="Land M."/>
            <person name="Hauser L."/>
            <person name="Chang Y.J."/>
            <person name="Jeffries C.D."/>
            <person name="Chain P."/>
            <person name="Goker M."/>
            <person name="Bristow J."/>
            <person name="Eisen J.A."/>
            <person name="Markowitz V."/>
            <person name="Hugenholtz P."/>
            <person name="Kyrpides N.C."/>
            <person name="Klenk H.P."/>
            <person name="Han C."/>
        </authorList>
    </citation>
    <scope>NUCLEOTIDE SEQUENCE [LARGE SCALE GENOMIC DNA]</scope>
    <source>
        <strain evidence="6">ATCC 14870 / DSM 20603 / BCRC 15368 / CIP 55.134 / JCM 11481 / NBRC 15587 / NCTC 10816 / Prevot 55134</strain>
    </source>
</reference>
<keyword evidence="2" id="KW-0238">DNA-binding</keyword>
<evidence type="ECO:0000256" key="3">
    <source>
        <dbReference type="ARBA" id="ARBA00023163"/>
    </source>
</evidence>